<name>A0AAV3ZEN2_9GAST</name>
<organism evidence="2 3">
    <name type="scientific">Plakobranchus ocellatus</name>
    <dbReference type="NCBI Taxonomy" id="259542"/>
    <lineage>
        <taxon>Eukaryota</taxon>
        <taxon>Metazoa</taxon>
        <taxon>Spiralia</taxon>
        <taxon>Lophotrochozoa</taxon>
        <taxon>Mollusca</taxon>
        <taxon>Gastropoda</taxon>
        <taxon>Heterobranchia</taxon>
        <taxon>Euthyneura</taxon>
        <taxon>Panpulmonata</taxon>
        <taxon>Sacoglossa</taxon>
        <taxon>Placobranchoidea</taxon>
        <taxon>Plakobranchidae</taxon>
        <taxon>Plakobranchus</taxon>
    </lineage>
</organism>
<accession>A0AAV3ZEN2</accession>
<evidence type="ECO:0000256" key="1">
    <source>
        <dbReference type="SAM" id="MobiDB-lite"/>
    </source>
</evidence>
<protein>
    <submittedName>
        <fullName evidence="2">Uncharacterized protein</fullName>
    </submittedName>
</protein>
<proteinExistence type="predicted"/>
<reference evidence="2 3" key="1">
    <citation type="journal article" date="2021" name="Elife">
        <title>Chloroplast acquisition without the gene transfer in kleptoplastic sea slugs, Plakobranchus ocellatus.</title>
        <authorList>
            <person name="Maeda T."/>
            <person name="Takahashi S."/>
            <person name="Yoshida T."/>
            <person name="Shimamura S."/>
            <person name="Takaki Y."/>
            <person name="Nagai Y."/>
            <person name="Toyoda A."/>
            <person name="Suzuki Y."/>
            <person name="Arimoto A."/>
            <person name="Ishii H."/>
            <person name="Satoh N."/>
            <person name="Nishiyama T."/>
            <person name="Hasebe M."/>
            <person name="Maruyama T."/>
            <person name="Minagawa J."/>
            <person name="Obokata J."/>
            <person name="Shigenobu S."/>
        </authorList>
    </citation>
    <scope>NUCLEOTIDE SEQUENCE [LARGE SCALE GENOMIC DNA]</scope>
</reference>
<dbReference type="AlphaFoldDB" id="A0AAV3ZEN2"/>
<evidence type="ECO:0000313" key="2">
    <source>
        <dbReference type="EMBL" id="GFN93838.1"/>
    </source>
</evidence>
<keyword evidence="3" id="KW-1185">Reference proteome</keyword>
<dbReference type="Proteomes" id="UP000735302">
    <property type="component" value="Unassembled WGS sequence"/>
</dbReference>
<dbReference type="EMBL" id="BLXT01002372">
    <property type="protein sequence ID" value="GFN93838.1"/>
    <property type="molecule type" value="Genomic_DNA"/>
</dbReference>
<gene>
    <name evidence="2" type="ORF">PoB_002034400</name>
</gene>
<feature type="region of interest" description="Disordered" evidence="1">
    <location>
        <begin position="71"/>
        <end position="91"/>
    </location>
</feature>
<sequence length="109" mass="12275">MMSRSPTGSLGIKSPTLQINTTFILKVTNADYMDPPLPHTGRTSRQTRRPHCVLGFSIISITGELEWIEVGDSRRRSRQDDSEGRKMGIEDKARWRKGDVAYVPTRGNS</sequence>
<comment type="caution">
    <text evidence="2">The sequence shown here is derived from an EMBL/GenBank/DDBJ whole genome shotgun (WGS) entry which is preliminary data.</text>
</comment>
<evidence type="ECO:0000313" key="3">
    <source>
        <dbReference type="Proteomes" id="UP000735302"/>
    </source>
</evidence>